<feature type="region of interest" description="Disordered" evidence="1">
    <location>
        <begin position="36"/>
        <end position="70"/>
    </location>
</feature>
<evidence type="ECO:0000313" key="2">
    <source>
        <dbReference type="EMBL" id="KAF2011621.1"/>
    </source>
</evidence>
<dbReference type="RefSeq" id="XP_033379960.1">
    <property type="nucleotide sequence ID" value="XM_033532353.1"/>
</dbReference>
<keyword evidence="3" id="KW-1185">Reference proteome</keyword>
<protein>
    <submittedName>
        <fullName evidence="2">Uncharacterized protein</fullName>
    </submittedName>
</protein>
<feature type="compositionally biased region" description="Basic and acidic residues" evidence="1">
    <location>
        <begin position="181"/>
        <end position="202"/>
    </location>
</feature>
<organism evidence="2 3">
    <name type="scientific">Aaosphaeria arxii CBS 175.79</name>
    <dbReference type="NCBI Taxonomy" id="1450172"/>
    <lineage>
        <taxon>Eukaryota</taxon>
        <taxon>Fungi</taxon>
        <taxon>Dikarya</taxon>
        <taxon>Ascomycota</taxon>
        <taxon>Pezizomycotina</taxon>
        <taxon>Dothideomycetes</taxon>
        <taxon>Pleosporomycetidae</taxon>
        <taxon>Pleosporales</taxon>
        <taxon>Pleosporales incertae sedis</taxon>
        <taxon>Aaosphaeria</taxon>
    </lineage>
</organism>
<evidence type="ECO:0000313" key="3">
    <source>
        <dbReference type="Proteomes" id="UP000799778"/>
    </source>
</evidence>
<dbReference type="GeneID" id="54289750"/>
<gene>
    <name evidence="2" type="ORF">BU24DRAFT_466312</name>
</gene>
<name>A0A6A5XFL4_9PLEO</name>
<dbReference type="EMBL" id="ML978074">
    <property type="protein sequence ID" value="KAF2011621.1"/>
    <property type="molecule type" value="Genomic_DNA"/>
</dbReference>
<dbReference type="AlphaFoldDB" id="A0A6A5XFL4"/>
<accession>A0A6A5XFL4</accession>
<evidence type="ECO:0000256" key="1">
    <source>
        <dbReference type="SAM" id="MobiDB-lite"/>
    </source>
</evidence>
<sequence length="202" mass="22218">MDSSNTYTPEELETVETLRSFSPEDIEAAVALLKLSREGTTPTDGGKEKTRACPPQAQSNIGQGNGCARPADLPMRASLVRTPGRNSHVYLPADIPPVRGSVKTVSQYNRNLCAAENHIIDVVLAQYGLTRRNDIHGQPPPGFQLARLKVDLETAKNNIDQALLKEANRMLAVRASLQRARRADQRARNGHTEGRQNDNSER</sequence>
<reference evidence="2" key="1">
    <citation type="journal article" date="2020" name="Stud. Mycol.">
        <title>101 Dothideomycetes genomes: a test case for predicting lifestyles and emergence of pathogens.</title>
        <authorList>
            <person name="Haridas S."/>
            <person name="Albert R."/>
            <person name="Binder M."/>
            <person name="Bloem J."/>
            <person name="Labutti K."/>
            <person name="Salamov A."/>
            <person name="Andreopoulos B."/>
            <person name="Baker S."/>
            <person name="Barry K."/>
            <person name="Bills G."/>
            <person name="Bluhm B."/>
            <person name="Cannon C."/>
            <person name="Castanera R."/>
            <person name="Culley D."/>
            <person name="Daum C."/>
            <person name="Ezra D."/>
            <person name="Gonzalez J."/>
            <person name="Henrissat B."/>
            <person name="Kuo A."/>
            <person name="Liang C."/>
            <person name="Lipzen A."/>
            <person name="Lutzoni F."/>
            <person name="Magnuson J."/>
            <person name="Mondo S."/>
            <person name="Nolan M."/>
            <person name="Ohm R."/>
            <person name="Pangilinan J."/>
            <person name="Park H.-J."/>
            <person name="Ramirez L."/>
            <person name="Alfaro M."/>
            <person name="Sun H."/>
            <person name="Tritt A."/>
            <person name="Yoshinaga Y."/>
            <person name="Zwiers L.-H."/>
            <person name="Turgeon B."/>
            <person name="Goodwin S."/>
            <person name="Spatafora J."/>
            <person name="Crous P."/>
            <person name="Grigoriev I."/>
        </authorList>
    </citation>
    <scope>NUCLEOTIDE SEQUENCE</scope>
    <source>
        <strain evidence="2">CBS 175.79</strain>
    </source>
</reference>
<proteinExistence type="predicted"/>
<dbReference type="Proteomes" id="UP000799778">
    <property type="component" value="Unassembled WGS sequence"/>
</dbReference>
<feature type="region of interest" description="Disordered" evidence="1">
    <location>
        <begin position="178"/>
        <end position="202"/>
    </location>
</feature>